<evidence type="ECO:0000313" key="12">
    <source>
        <dbReference type="Ensembl" id="ENSACAP00000005071.3"/>
    </source>
</evidence>
<dbReference type="Pfam" id="PF13621">
    <property type="entry name" value="Cupin_8"/>
    <property type="match status" value="1"/>
</dbReference>
<keyword evidence="3" id="KW-0560">Oxidoreductase</keyword>
<feature type="domain" description="JmjC" evidence="11">
    <location>
        <begin position="143"/>
        <end position="302"/>
    </location>
</feature>
<dbReference type="GeneID" id="100558823"/>
<evidence type="ECO:0000259" key="11">
    <source>
        <dbReference type="PROSITE" id="PS51184"/>
    </source>
</evidence>
<dbReference type="OrthoDB" id="203487at2759"/>
<dbReference type="GO" id="GO:0016706">
    <property type="term" value="F:2-oxoglutarate-dependent dioxygenase activity"/>
    <property type="evidence" value="ECO:0000318"/>
    <property type="project" value="GO_Central"/>
</dbReference>
<dbReference type="FunFam" id="2.60.120.650:FF:000030">
    <property type="entry name" value="JmjC domain-containing protein 4"/>
    <property type="match status" value="1"/>
</dbReference>
<sequence length="427" mass="50031">MDRDTFSHATKFFRDYSGLPRGASGQLHEHVDYIEKPENFTYADFFKDYLIPNDPCVFSAKFTEGWGSRRNWVTPDGKPNFEYLLRTFGEAVVPVANCDVKEYNSNPKEHLKLKEYISYWKEHIKKNYRSPRGCLYLKDWHLHRVFPEQDVYTTPIYFSSDWLNEYWDAIAVDDYRFVYMGPKGSWTPFHADVFRSYSWSANICGKKKWLVFPPGQEEFLRDRNGHLPFDITAPDLKKSHLYPRYAQSSPPVEIIQEAGEVVFIPSGWHHQVYNLEDTISINHNWVNGCNVAIMWSFLQDELAAVQREIREWKDSMEDWHLQCQVLMKSYTGIDYKEFYNLLKIIAENRIYVLENHHPEEGASRHCYRAAISGLGMLHAVFDLKRTAKVLTSLNANEEFKKLNPEKLVPPPQALLHRLKAAIDTALL</sequence>
<comment type="cofactor">
    <cofactor evidence="1">
        <name>Fe(2+)</name>
        <dbReference type="ChEBI" id="CHEBI:29033"/>
    </cofactor>
</comment>
<evidence type="ECO:0000256" key="8">
    <source>
        <dbReference type="ARBA" id="ARBA00078704"/>
    </source>
</evidence>
<dbReference type="InParanoid" id="H9G9Y6"/>
<dbReference type="CTD" id="65094"/>
<evidence type="ECO:0000256" key="4">
    <source>
        <dbReference type="ARBA" id="ARBA00023004"/>
    </source>
</evidence>
<evidence type="ECO:0000256" key="1">
    <source>
        <dbReference type="ARBA" id="ARBA00001954"/>
    </source>
</evidence>
<evidence type="ECO:0000256" key="2">
    <source>
        <dbReference type="ARBA" id="ARBA00022723"/>
    </source>
</evidence>
<accession>H9G9Y6</accession>
<reference evidence="12" key="1">
    <citation type="submission" date="2009-12" db="EMBL/GenBank/DDBJ databases">
        <title>The Genome Sequence of Anolis carolinensis (Green Anole Lizard).</title>
        <authorList>
            <consortium name="The Genome Sequencing Platform"/>
            <person name="Di Palma F."/>
            <person name="Alfoldi J."/>
            <person name="Heiman D."/>
            <person name="Young S."/>
            <person name="Grabherr M."/>
            <person name="Johnson J."/>
            <person name="Lander E.S."/>
            <person name="Lindblad-Toh K."/>
        </authorList>
    </citation>
    <scope>NUCLEOTIDE SEQUENCE [LARGE SCALE GENOMIC DNA]</scope>
    <source>
        <strain evidence="12">JBL SC #1</strain>
    </source>
</reference>
<dbReference type="RefSeq" id="XP_003227121.1">
    <property type="nucleotide sequence ID" value="XM_003227073.3"/>
</dbReference>
<comment type="catalytic activity">
    <reaction evidence="6">
        <text>L-lysyl-[protein] + 2-oxoglutarate + O2 = 4-hydroxy-L-lysyl-[protein] + succinate + CO2</text>
        <dbReference type="Rhea" id="RHEA:57156"/>
        <dbReference type="Rhea" id="RHEA-COMP:9752"/>
        <dbReference type="Rhea" id="RHEA-COMP:15084"/>
        <dbReference type="ChEBI" id="CHEBI:15379"/>
        <dbReference type="ChEBI" id="CHEBI:16526"/>
        <dbReference type="ChEBI" id="CHEBI:16810"/>
        <dbReference type="ChEBI" id="CHEBI:29969"/>
        <dbReference type="ChEBI" id="CHEBI:30031"/>
        <dbReference type="ChEBI" id="CHEBI:141495"/>
    </reaction>
</comment>
<dbReference type="HOGENOM" id="CLU_016785_2_2_1"/>
<dbReference type="GO" id="GO:0045905">
    <property type="term" value="P:positive regulation of translational termination"/>
    <property type="evidence" value="ECO:0000318"/>
    <property type="project" value="GO_Central"/>
</dbReference>
<dbReference type="SUPFAM" id="SSF51197">
    <property type="entry name" value="Clavaminate synthase-like"/>
    <property type="match status" value="1"/>
</dbReference>
<dbReference type="eggNOG" id="KOG2131">
    <property type="taxonomic scope" value="Eukaryota"/>
</dbReference>
<name>H9G9Y6_ANOCA</name>
<dbReference type="RefSeq" id="XP_008118412.1">
    <property type="nucleotide sequence ID" value="XM_008120205.2"/>
</dbReference>
<dbReference type="InterPro" id="IPR041667">
    <property type="entry name" value="Cupin_8"/>
</dbReference>
<dbReference type="PANTHER" id="PTHR12480:SF6">
    <property type="entry name" value="2-OXOGLUTARATE AND IRON-DEPENDENT OXYGENASE JMJD4"/>
    <property type="match status" value="1"/>
</dbReference>
<evidence type="ECO:0000256" key="9">
    <source>
        <dbReference type="ARBA" id="ARBA00080747"/>
    </source>
</evidence>
<dbReference type="AlphaFoldDB" id="H9G9Y6"/>
<dbReference type="InterPro" id="IPR003347">
    <property type="entry name" value="JmjC_dom"/>
</dbReference>
<evidence type="ECO:0000256" key="3">
    <source>
        <dbReference type="ARBA" id="ARBA00023002"/>
    </source>
</evidence>
<dbReference type="Gene3D" id="2.60.120.650">
    <property type="entry name" value="Cupin"/>
    <property type="match status" value="1"/>
</dbReference>
<proteinExistence type="inferred from homology"/>
<dbReference type="Proteomes" id="UP000001646">
    <property type="component" value="Unplaced"/>
</dbReference>
<evidence type="ECO:0000256" key="10">
    <source>
        <dbReference type="ARBA" id="ARBA00082904"/>
    </source>
</evidence>
<dbReference type="GeneTree" id="ENSGT00940000159380"/>
<dbReference type="Ensembl" id="ENSACAT00000005186.4">
    <property type="protein sequence ID" value="ENSACAP00000005071.3"/>
    <property type="gene ID" value="ENSACAG00000005198.4"/>
</dbReference>
<keyword evidence="4" id="KW-0408">Iron</keyword>
<comment type="similarity">
    <text evidence="5">Belongs to the JMJD6 family.</text>
</comment>
<dbReference type="GO" id="GO:0043565">
    <property type="term" value="F:sequence-specific DNA binding"/>
    <property type="evidence" value="ECO:0000318"/>
    <property type="project" value="GO_Central"/>
</dbReference>
<reference evidence="12" key="3">
    <citation type="submission" date="2025-09" db="UniProtKB">
        <authorList>
            <consortium name="Ensembl"/>
        </authorList>
    </citation>
    <scope>IDENTIFICATION</scope>
</reference>
<evidence type="ECO:0000313" key="13">
    <source>
        <dbReference type="Proteomes" id="UP000001646"/>
    </source>
</evidence>
<dbReference type="SMART" id="SM00558">
    <property type="entry name" value="JmjC"/>
    <property type="match status" value="1"/>
</dbReference>
<dbReference type="PROSITE" id="PS51184">
    <property type="entry name" value="JMJC"/>
    <property type="match status" value="1"/>
</dbReference>
<dbReference type="Bgee" id="ENSACAG00000005198">
    <property type="expression patterns" value="Expressed in brain and 12 other cell types or tissues"/>
</dbReference>
<dbReference type="GO" id="GO:0005737">
    <property type="term" value="C:cytoplasm"/>
    <property type="evidence" value="ECO:0000318"/>
    <property type="project" value="GO_Central"/>
</dbReference>
<evidence type="ECO:0000256" key="5">
    <source>
        <dbReference type="ARBA" id="ARBA00038068"/>
    </source>
</evidence>
<gene>
    <name evidence="12" type="primary">jmjd4</name>
</gene>
<dbReference type="InterPro" id="IPR050910">
    <property type="entry name" value="JMJD6_ArgDemeth/LysHydrox"/>
</dbReference>
<dbReference type="KEGG" id="acs:100558823"/>
<dbReference type="PANTHER" id="PTHR12480">
    <property type="entry name" value="ARGININE DEMETHYLASE AND LYSYL-HYDROXYLASE JMJD"/>
    <property type="match status" value="1"/>
</dbReference>
<protein>
    <recommendedName>
        <fullName evidence="7">2-oxoglutarate and iron-dependent oxygenase JMJD4</fullName>
    </recommendedName>
    <alternativeName>
        <fullName evidence="8">JmjC domain-containing protein 4</fullName>
    </alternativeName>
    <alternativeName>
        <fullName evidence="10">Jumonji domain-containing protein 4</fullName>
    </alternativeName>
    <alternativeName>
        <fullName evidence="9">Lysyl-hydroxylase JMJD4</fullName>
    </alternativeName>
</protein>
<evidence type="ECO:0000256" key="7">
    <source>
        <dbReference type="ARBA" id="ARBA00067203"/>
    </source>
</evidence>
<dbReference type="STRING" id="28377.ENSACAP00000005071"/>
<organism evidence="12 13">
    <name type="scientific">Anolis carolinensis</name>
    <name type="common">Green anole</name>
    <name type="synonym">American chameleon</name>
    <dbReference type="NCBI Taxonomy" id="28377"/>
    <lineage>
        <taxon>Eukaryota</taxon>
        <taxon>Metazoa</taxon>
        <taxon>Chordata</taxon>
        <taxon>Craniata</taxon>
        <taxon>Vertebrata</taxon>
        <taxon>Euteleostomi</taxon>
        <taxon>Lepidosauria</taxon>
        <taxon>Squamata</taxon>
        <taxon>Bifurcata</taxon>
        <taxon>Unidentata</taxon>
        <taxon>Episquamata</taxon>
        <taxon>Toxicofera</taxon>
        <taxon>Iguania</taxon>
        <taxon>Dactyloidae</taxon>
        <taxon>Anolis</taxon>
    </lineage>
</organism>
<keyword evidence="2" id="KW-0479">Metal-binding</keyword>
<keyword evidence="13" id="KW-1185">Reference proteome</keyword>
<dbReference type="GO" id="GO:0046872">
    <property type="term" value="F:metal ion binding"/>
    <property type="evidence" value="ECO:0007669"/>
    <property type="project" value="UniProtKB-KW"/>
</dbReference>
<evidence type="ECO:0000256" key="6">
    <source>
        <dbReference type="ARBA" id="ARBA00047762"/>
    </source>
</evidence>
<dbReference type="GO" id="GO:0005634">
    <property type="term" value="C:nucleus"/>
    <property type="evidence" value="ECO:0000318"/>
    <property type="project" value="GO_Central"/>
</dbReference>
<dbReference type="GO" id="GO:0140096">
    <property type="term" value="F:catalytic activity, acting on a protein"/>
    <property type="evidence" value="ECO:0007669"/>
    <property type="project" value="UniProtKB-ARBA"/>
</dbReference>
<dbReference type="FunCoup" id="H9G9Y6">
    <property type="interactions" value="755"/>
</dbReference>
<reference evidence="12" key="2">
    <citation type="submission" date="2025-08" db="UniProtKB">
        <authorList>
            <consortium name="Ensembl"/>
        </authorList>
    </citation>
    <scope>IDENTIFICATION</scope>
</reference>